<comment type="similarity">
    <text evidence="5">Belongs to the thioredoxin family. Plant H-type subfamily.</text>
</comment>
<name>A0A7J6W8U2_THATH</name>
<dbReference type="AlphaFoldDB" id="A0A7J6W8U2"/>
<evidence type="ECO:0000256" key="1">
    <source>
        <dbReference type="ARBA" id="ARBA00022448"/>
    </source>
</evidence>
<dbReference type="PROSITE" id="PS51352">
    <property type="entry name" value="THIOREDOXIN_2"/>
    <property type="match status" value="1"/>
</dbReference>
<keyword evidence="3" id="KW-1015">Disulfide bond</keyword>
<dbReference type="InterPro" id="IPR036249">
    <property type="entry name" value="Thioredoxin-like_sf"/>
</dbReference>
<dbReference type="PRINTS" id="PR00421">
    <property type="entry name" value="THIOREDOXIN"/>
</dbReference>
<dbReference type="InterPro" id="IPR017937">
    <property type="entry name" value="Thioredoxin_CS"/>
</dbReference>
<comment type="caution">
    <text evidence="7">The sequence shown here is derived from an EMBL/GenBank/DDBJ whole genome shotgun (WGS) entry which is preliminary data.</text>
</comment>
<keyword evidence="1" id="KW-0813">Transport</keyword>
<evidence type="ECO:0000313" key="7">
    <source>
        <dbReference type="EMBL" id="KAF5192805.1"/>
    </source>
</evidence>
<evidence type="ECO:0000259" key="6">
    <source>
        <dbReference type="PROSITE" id="PS51352"/>
    </source>
</evidence>
<dbReference type="GO" id="GO:0016671">
    <property type="term" value="F:oxidoreductase activity, acting on a sulfur group of donors, disulfide as acceptor"/>
    <property type="evidence" value="ECO:0007669"/>
    <property type="project" value="UniProtKB-ARBA"/>
</dbReference>
<dbReference type="SUPFAM" id="SSF52833">
    <property type="entry name" value="Thioredoxin-like"/>
    <property type="match status" value="1"/>
</dbReference>
<accession>A0A7J6W8U2</accession>
<dbReference type="Gene3D" id="3.40.30.10">
    <property type="entry name" value="Glutaredoxin"/>
    <property type="match status" value="1"/>
</dbReference>
<reference evidence="7 8" key="1">
    <citation type="submission" date="2020-06" db="EMBL/GenBank/DDBJ databases">
        <title>Transcriptomic and genomic resources for Thalictrum thalictroides and T. hernandezii: Facilitating candidate gene discovery in an emerging model plant lineage.</title>
        <authorList>
            <person name="Arias T."/>
            <person name="Riano-Pachon D.M."/>
            <person name="Di Stilio V.S."/>
        </authorList>
    </citation>
    <scope>NUCLEOTIDE SEQUENCE [LARGE SCALE GENOMIC DNA]</scope>
    <source>
        <strain evidence="8">cv. WT478/WT964</strain>
        <tissue evidence="7">Leaves</tissue>
    </source>
</reference>
<feature type="domain" description="Thioredoxin" evidence="6">
    <location>
        <begin position="1"/>
        <end position="113"/>
    </location>
</feature>
<dbReference type="CDD" id="cd02947">
    <property type="entry name" value="TRX_family"/>
    <property type="match status" value="1"/>
</dbReference>
<proteinExistence type="inferred from homology"/>
<dbReference type="Pfam" id="PF00085">
    <property type="entry name" value="Thioredoxin"/>
    <property type="match status" value="1"/>
</dbReference>
<gene>
    <name evidence="7" type="ORF">FRX31_017611</name>
</gene>
<dbReference type="OrthoDB" id="10263751at2759"/>
<dbReference type="InterPro" id="IPR050620">
    <property type="entry name" value="Thioredoxin_H-type-like"/>
</dbReference>
<dbReference type="PROSITE" id="PS00194">
    <property type="entry name" value="THIOREDOXIN_1"/>
    <property type="match status" value="1"/>
</dbReference>
<dbReference type="PANTHER" id="PTHR10438:SF425">
    <property type="entry name" value="THIOREDOXIN H1"/>
    <property type="match status" value="1"/>
</dbReference>
<dbReference type="PANTHER" id="PTHR10438">
    <property type="entry name" value="THIOREDOXIN"/>
    <property type="match status" value="1"/>
</dbReference>
<evidence type="ECO:0000256" key="4">
    <source>
        <dbReference type="ARBA" id="ARBA00023284"/>
    </source>
</evidence>
<evidence type="ECO:0000256" key="5">
    <source>
        <dbReference type="ARBA" id="ARBA00038353"/>
    </source>
</evidence>
<keyword evidence="4" id="KW-0676">Redox-active center</keyword>
<evidence type="ECO:0000256" key="3">
    <source>
        <dbReference type="ARBA" id="ARBA00023157"/>
    </source>
</evidence>
<dbReference type="FunFam" id="3.40.30.10:FF:000104">
    <property type="entry name" value="Thioredoxin"/>
    <property type="match status" value="1"/>
</dbReference>
<organism evidence="7 8">
    <name type="scientific">Thalictrum thalictroides</name>
    <name type="common">Rue-anemone</name>
    <name type="synonym">Anemone thalictroides</name>
    <dbReference type="NCBI Taxonomy" id="46969"/>
    <lineage>
        <taxon>Eukaryota</taxon>
        <taxon>Viridiplantae</taxon>
        <taxon>Streptophyta</taxon>
        <taxon>Embryophyta</taxon>
        <taxon>Tracheophyta</taxon>
        <taxon>Spermatophyta</taxon>
        <taxon>Magnoliopsida</taxon>
        <taxon>Ranunculales</taxon>
        <taxon>Ranunculaceae</taxon>
        <taxon>Thalictroideae</taxon>
        <taxon>Thalictrum</taxon>
    </lineage>
</organism>
<dbReference type="InterPro" id="IPR013766">
    <property type="entry name" value="Thioredoxin_domain"/>
</dbReference>
<evidence type="ECO:0000256" key="2">
    <source>
        <dbReference type="ARBA" id="ARBA00022982"/>
    </source>
</evidence>
<dbReference type="Proteomes" id="UP000554482">
    <property type="component" value="Unassembled WGS sequence"/>
</dbReference>
<sequence length="115" mass="12658">MGEEGQVIACHTLDSWNQQLQKGKDSNKIIVVDFTATWCGPCKFMAPIFEELASKNPNGIFLKVDVDKLQSVASDWNVNAMPTFLFLKDGEPVGRLVGANAPELQRKVEQHIAAA</sequence>
<keyword evidence="2" id="KW-0249">Electron transport</keyword>
<evidence type="ECO:0000313" key="8">
    <source>
        <dbReference type="Proteomes" id="UP000554482"/>
    </source>
</evidence>
<dbReference type="EMBL" id="JABWDY010020904">
    <property type="protein sequence ID" value="KAF5192805.1"/>
    <property type="molecule type" value="Genomic_DNA"/>
</dbReference>
<keyword evidence="8" id="KW-1185">Reference proteome</keyword>
<protein>
    <submittedName>
        <fullName evidence="7">Thioredoxin h1</fullName>
    </submittedName>
</protein>